<comment type="caution">
    <text evidence="2">The sequence shown here is derived from an EMBL/GenBank/DDBJ whole genome shotgun (WGS) entry which is preliminary data.</text>
</comment>
<evidence type="ECO:0008006" key="4">
    <source>
        <dbReference type="Google" id="ProtNLM"/>
    </source>
</evidence>
<dbReference type="OrthoDB" id="6622594at2759"/>
<organism evidence="2 3">
    <name type="scientific">Aphis glycines</name>
    <name type="common">Soybean aphid</name>
    <dbReference type="NCBI Taxonomy" id="307491"/>
    <lineage>
        <taxon>Eukaryota</taxon>
        <taxon>Metazoa</taxon>
        <taxon>Ecdysozoa</taxon>
        <taxon>Arthropoda</taxon>
        <taxon>Hexapoda</taxon>
        <taxon>Insecta</taxon>
        <taxon>Pterygota</taxon>
        <taxon>Neoptera</taxon>
        <taxon>Paraneoptera</taxon>
        <taxon>Hemiptera</taxon>
        <taxon>Sternorrhyncha</taxon>
        <taxon>Aphidomorpha</taxon>
        <taxon>Aphidoidea</taxon>
        <taxon>Aphididae</taxon>
        <taxon>Aphidini</taxon>
        <taxon>Aphis</taxon>
        <taxon>Aphis</taxon>
    </lineage>
</organism>
<protein>
    <recommendedName>
        <fullName evidence="4">MD-2-related lipid-recognition domain-containing protein</fullName>
    </recommendedName>
</protein>
<reference evidence="2 3" key="1">
    <citation type="submission" date="2019-08" db="EMBL/GenBank/DDBJ databases">
        <title>The genome of the soybean aphid Biotype 1, its phylome, world population structure and adaptation to the North American continent.</title>
        <authorList>
            <person name="Giordano R."/>
            <person name="Donthu R.K."/>
            <person name="Hernandez A.G."/>
            <person name="Wright C.L."/>
            <person name="Zimin A.V."/>
        </authorList>
    </citation>
    <scope>NUCLEOTIDE SEQUENCE [LARGE SCALE GENOMIC DNA]</scope>
    <source>
        <tissue evidence="2">Whole aphids</tissue>
    </source>
</reference>
<dbReference type="AlphaFoldDB" id="A0A6G0TTM3"/>
<dbReference type="Proteomes" id="UP000475862">
    <property type="component" value="Unassembled WGS sequence"/>
</dbReference>
<proteinExistence type="predicted"/>
<dbReference type="Gene3D" id="2.70.220.10">
    <property type="entry name" value="Ganglioside GM2 activator"/>
    <property type="match status" value="1"/>
</dbReference>
<evidence type="ECO:0000313" key="3">
    <source>
        <dbReference type="Proteomes" id="UP000475862"/>
    </source>
</evidence>
<sequence length="232" mass="26448">MLESPNSICMMLAHINISRFHYSCFLCLKSRMKEEIIKNKSRSSAKLRNICRTYNSTREGKQLYPENPSTHVASTTATNETKYLNLSCLILVEIAVTLLFNLNYKSHINYINNISIPLFRSIPVLEIKLAEKDSFGKWKENAYMHKSPNACSSLKTLMGNSWTPFLNGAGFQDTNCPILPGIYIAPGFEVISIIKESKIPKIFAYGTYKINMWYTKKNEMFGCQSIVVENSQ</sequence>
<dbReference type="EMBL" id="VYZN01000018">
    <property type="protein sequence ID" value="KAE9537505.1"/>
    <property type="molecule type" value="Genomic_DNA"/>
</dbReference>
<gene>
    <name evidence="2" type="ORF">AGLY_006528</name>
</gene>
<keyword evidence="3" id="KW-1185">Reference proteome</keyword>
<dbReference type="InterPro" id="IPR036846">
    <property type="entry name" value="GM2-AP_sf"/>
</dbReference>
<evidence type="ECO:0000313" key="2">
    <source>
        <dbReference type="EMBL" id="KAE9537505.1"/>
    </source>
</evidence>
<name>A0A6G0TTM3_APHGL</name>
<accession>A0A6G0TTM3</accession>
<evidence type="ECO:0000256" key="1">
    <source>
        <dbReference type="ARBA" id="ARBA00022729"/>
    </source>
</evidence>
<keyword evidence="1" id="KW-0732">Signal</keyword>